<feature type="transmembrane region" description="Helical" evidence="5">
    <location>
        <begin position="236"/>
        <end position="260"/>
    </location>
</feature>
<feature type="transmembrane region" description="Helical" evidence="5">
    <location>
        <begin position="75"/>
        <end position="93"/>
    </location>
</feature>
<dbReference type="InterPro" id="IPR011701">
    <property type="entry name" value="MFS"/>
</dbReference>
<sequence>MAADRNARAWVPLGAHALCVQAFGLSVRPAVAYAALDAGVTSALLGVLSASYALAPLILALPVGRVVDRVGERSVLIAGAVLAAAASGVLMGGTGHAAVLIAGLVLAGVSHLLCVVGEQTAVANMAQGSSDSRFAAYTFASSLGQAVGPLLLALGGGTPFALVPVLLAALALAAIMLLTSLFIGSGTRKSSGEPAGGVLNLLRDRSVRGAVITSGIVMAVVDITVIYLPALGRESGLTAAFIGTVLAVRAVSSMAVRLVTGWVVRVFGRRPVLVVGMLMSAVALVAAAVWPLPVVLVVSAVVLGTGLGVAQPVTMATVADSAPLGRRGSAMTLRLLANRLGVVVLPVSVGAGAASLGAAGVLGATALLLCAGCAATMRS</sequence>
<feature type="transmembrane region" description="Helical" evidence="5">
    <location>
        <begin position="99"/>
        <end position="122"/>
    </location>
</feature>
<dbReference type="AlphaFoldDB" id="A0A7I9WME3"/>
<evidence type="ECO:0000256" key="4">
    <source>
        <dbReference type="ARBA" id="ARBA00023136"/>
    </source>
</evidence>
<keyword evidence="4 5" id="KW-0472">Membrane</keyword>
<dbReference type="InterPro" id="IPR020846">
    <property type="entry name" value="MFS_dom"/>
</dbReference>
<keyword evidence="8" id="KW-1185">Reference proteome</keyword>
<dbReference type="SUPFAM" id="SSF103473">
    <property type="entry name" value="MFS general substrate transporter"/>
    <property type="match status" value="1"/>
</dbReference>
<keyword evidence="2 5" id="KW-0812">Transmembrane</keyword>
<gene>
    <name evidence="7" type="ORF">MMUR_29490</name>
</gene>
<dbReference type="GO" id="GO:0022857">
    <property type="term" value="F:transmembrane transporter activity"/>
    <property type="evidence" value="ECO:0007669"/>
    <property type="project" value="InterPro"/>
</dbReference>
<evidence type="ECO:0000256" key="1">
    <source>
        <dbReference type="ARBA" id="ARBA00004651"/>
    </source>
</evidence>
<dbReference type="Gene3D" id="1.20.1250.20">
    <property type="entry name" value="MFS general substrate transporter like domains"/>
    <property type="match status" value="2"/>
</dbReference>
<dbReference type="InterPro" id="IPR036259">
    <property type="entry name" value="MFS_trans_sf"/>
</dbReference>
<evidence type="ECO:0000256" key="3">
    <source>
        <dbReference type="ARBA" id="ARBA00022989"/>
    </source>
</evidence>
<evidence type="ECO:0000313" key="8">
    <source>
        <dbReference type="Proteomes" id="UP000465241"/>
    </source>
</evidence>
<organism evidence="7 8">
    <name type="scientific">Mycolicibacterium murale</name>
    <dbReference type="NCBI Taxonomy" id="182220"/>
    <lineage>
        <taxon>Bacteria</taxon>
        <taxon>Bacillati</taxon>
        <taxon>Actinomycetota</taxon>
        <taxon>Actinomycetes</taxon>
        <taxon>Mycobacteriales</taxon>
        <taxon>Mycobacteriaceae</taxon>
        <taxon>Mycolicibacterium</taxon>
    </lineage>
</organism>
<feature type="transmembrane region" description="Helical" evidence="5">
    <location>
        <begin position="42"/>
        <end position="63"/>
    </location>
</feature>
<evidence type="ECO:0000256" key="2">
    <source>
        <dbReference type="ARBA" id="ARBA00022692"/>
    </source>
</evidence>
<evidence type="ECO:0000313" key="7">
    <source>
        <dbReference type="EMBL" id="GFG58813.1"/>
    </source>
</evidence>
<comment type="subcellular location">
    <subcellularLocation>
        <location evidence="1">Cell membrane</location>
        <topology evidence="1">Multi-pass membrane protein</topology>
    </subcellularLocation>
</comment>
<keyword evidence="3 5" id="KW-1133">Transmembrane helix</keyword>
<dbReference type="PANTHER" id="PTHR23526:SF4">
    <property type="entry name" value="INTEGRAL MEMBRANE TRANSPORT PROTEIN"/>
    <property type="match status" value="1"/>
</dbReference>
<feature type="transmembrane region" description="Helical" evidence="5">
    <location>
        <begin position="296"/>
        <end position="319"/>
    </location>
</feature>
<feature type="transmembrane region" description="Helical" evidence="5">
    <location>
        <begin position="160"/>
        <end position="183"/>
    </location>
</feature>
<feature type="domain" description="Major facilitator superfamily (MFS) profile" evidence="6">
    <location>
        <begin position="1"/>
        <end position="379"/>
    </location>
</feature>
<protein>
    <recommendedName>
        <fullName evidence="6">Major facilitator superfamily (MFS) profile domain-containing protein</fullName>
    </recommendedName>
</protein>
<evidence type="ECO:0000259" key="6">
    <source>
        <dbReference type="PROSITE" id="PS50850"/>
    </source>
</evidence>
<feature type="transmembrane region" description="Helical" evidence="5">
    <location>
        <begin position="134"/>
        <end position="154"/>
    </location>
</feature>
<reference evidence="7 8" key="1">
    <citation type="journal article" date="2019" name="Emerg. Microbes Infect.">
        <title>Comprehensive subspecies identification of 175 nontuberculous mycobacteria species based on 7547 genomic profiles.</title>
        <authorList>
            <person name="Matsumoto Y."/>
            <person name="Kinjo T."/>
            <person name="Motooka D."/>
            <person name="Nabeya D."/>
            <person name="Jung N."/>
            <person name="Uechi K."/>
            <person name="Horii T."/>
            <person name="Iida T."/>
            <person name="Fujita J."/>
            <person name="Nakamura S."/>
        </authorList>
    </citation>
    <scope>NUCLEOTIDE SEQUENCE [LARGE SCALE GENOMIC DNA]</scope>
    <source>
        <strain evidence="7 8">JCM 13392</strain>
    </source>
</reference>
<dbReference type="GO" id="GO:0005886">
    <property type="term" value="C:plasma membrane"/>
    <property type="evidence" value="ECO:0007669"/>
    <property type="project" value="UniProtKB-SubCell"/>
</dbReference>
<name>A0A7I9WME3_9MYCO</name>
<evidence type="ECO:0000256" key="5">
    <source>
        <dbReference type="SAM" id="Phobius"/>
    </source>
</evidence>
<dbReference type="PANTHER" id="PTHR23526">
    <property type="entry name" value="INTEGRAL MEMBRANE TRANSPORT PROTEIN-RELATED"/>
    <property type="match status" value="1"/>
</dbReference>
<comment type="caution">
    <text evidence="7">The sequence shown here is derived from an EMBL/GenBank/DDBJ whole genome shotgun (WGS) entry which is preliminary data.</text>
</comment>
<feature type="transmembrane region" description="Helical" evidence="5">
    <location>
        <begin position="272"/>
        <end position="290"/>
    </location>
</feature>
<proteinExistence type="predicted"/>
<dbReference type="Proteomes" id="UP000465241">
    <property type="component" value="Unassembled WGS sequence"/>
</dbReference>
<dbReference type="EMBL" id="BLKT01000003">
    <property type="protein sequence ID" value="GFG58813.1"/>
    <property type="molecule type" value="Genomic_DNA"/>
</dbReference>
<dbReference type="InterPro" id="IPR052528">
    <property type="entry name" value="Sugar_transport-like"/>
</dbReference>
<dbReference type="Pfam" id="PF07690">
    <property type="entry name" value="MFS_1"/>
    <property type="match status" value="1"/>
</dbReference>
<feature type="transmembrane region" description="Helical" evidence="5">
    <location>
        <begin position="209"/>
        <end position="230"/>
    </location>
</feature>
<accession>A0A7I9WME3</accession>
<dbReference type="PROSITE" id="PS50850">
    <property type="entry name" value="MFS"/>
    <property type="match status" value="1"/>
</dbReference>